<feature type="transmembrane region" description="Helical" evidence="2">
    <location>
        <begin position="80"/>
        <end position="97"/>
    </location>
</feature>
<feature type="domain" description="Heparan-alpha-glucosaminide N-acetyltransferase catalytic" evidence="3">
    <location>
        <begin position="38"/>
        <end position="219"/>
    </location>
</feature>
<accession>A0A1R4JTV1</accession>
<dbReference type="InterPro" id="IPR012429">
    <property type="entry name" value="HGSNAT_cat"/>
</dbReference>
<evidence type="ECO:0000256" key="1">
    <source>
        <dbReference type="SAM" id="MobiDB-lite"/>
    </source>
</evidence>
<feature type="compositionally biased region" description="Low complexity" evidence="1">
    <location>
        <begin position="453"/>
        <end position="464"/>
    </location>
</feature>
<feature type="transmembrane region" description="Helical" evidence="2">
    <location>
        <begin position="423"/>
        <end position="443"/>
    </location>
</feature>
<feature type="transmembrane region" description="Helical" evidence="2">
    <location>
        <begin position="188"/>
        <end position="212"/>
    </location>
</feature>
<keyword evidence="2" id="KW-1133">Transmembrane helix</keyword>
<dbReference type="RefSeq" id="WP_256971589.1">
    <property type="nucleotide sequence ID" value="NZ_FUKO01000020.1"/>
</dbReference>
<proteinExistence type="predicted"/>
<evidence type="ECO:0000313" key="5">
    <source>
        <dbReference type="Proteomes" id="UP000196320"/>
    </source>
</evidence>
<evidence type="ECO:0000256" key="2">
    <source>
        <dbReference type="SAM" id="Phobius"/>
    </source>
</evidence>
<reference evidence="4 5" key="1">
    <citation type="submission" date="2017-02" db="EMBL/GenBank/DDBJ databases">
        <authorList>
            <person name="Peterson S.W."/>
        </authorList>
    </citation>
    <scope>NUCLEOTIDE SEQUENCE [LARGE SCALE GENOMIC DNA]</scope>
    <source>
        <strain evidence="4 5">B Mb 05.01</strain>
    </source>
</reference>
<keyword evidence="5" id="KW-1185">Reference proteome</keyword>
<organism evidence="4 5">
    <name type="scientific">Microbacterium esteraromaticum</name>
    <dbReference type="NCBI Taxonomy" id="57043"/>
    <lineage>
        <taxon>Bacteria</taxon>
        <taxon>Bacillati</taxon>
        <taxon>Actinomycetota</taxon>
        <taxon>Actinomycetes</taxon>
        <taxon>Micrococcales</taxon>
        <taxon>Microbacteriaceae</taxon>
        <taxon>Microbacterium</taxon>
    </lineage>
</organism>
<keyword evidence="2" id="KW-0812">Transmembrane</keyword>
<keyword evidence="2" id="KW-0472">Membrane</keyword>
<feature type="transmembrane region" description="Helical" evidence="2">
    <location>
        <begin position="224"/>
        <end position="248"/>
    </location>
</feature>
<name>A0A1R4JTV1_9MICO</name>
<dbReference type="Pfam" id="PF07786">
    <property type="entry name" value="HGSNAT_cat"/>
    <property type="match status" value="1"/>
</dbReference>
<feature type="transmembrane region" description="Helical" evidence="2">
    <location>
        <begin position="133"/>
        <end position="152"/>
    </location>
</feature>
<protein>
    <submittedName>
        <fullName evidence="4">Putative membrane protein</fullName>
    </submittedName>
</protein>
<feature type="transmembrane region" description="Helical" evidence="2">
    <location>
        <begin position="109"/>
        <end position="127"/>
    </location>
</feature>
<dbReference type="Proteomes" id="UP000196320">
    <property type="component" value="Unassembled WGS sequence"/>
</dbReference>
<feature type="transmembrane region" description="Helical" evidence="2">
    <location>
        <begin position="39"/>
        <end position="60"/>
    </location>
</feature>
<feature type="transmembrane region" description="Helical" evidence="2">
    <location>
        <begin position="159"/>
        <end position="182"/>
    </location>
</feature>
<evidence type="ECO:0000259" key="3">
    <source>
        <dbReference type="Pfam" id="PF07786"/>
    </source>
</evidence>
<feature type="transmembrane region" description="Helical" evidence="2">
    <location>
        <begin position="361"/>
        <end position="379"/>
    </location>
</feature>
<feature type="region of interest" description="Disordered" evidence="1">
    <location>
        <begin position="453"/>
        <end position="480"/>
    </location>
</feature>
<feature type="transmembrane region" description="Helical" evidence="2">
    <location>
        <begin position="386"/>
        <end position="411"/>
    </location>
</feature>
<evidence type="ECO:0000313" key="4">
    <source>
        <dbReference type="EMBL" id="SJN35520.1"/>
    </source>
</evidence>
<sequence length="480" mass="49643">MKTDAAPGATGIPRSDRRNPPALLRARAWWRDFGRAPRLMGIDVARALAVFGMMAAHFGAASELELLRPETWGALVHGRSSLLFAVLAGVSISLMTGRARAAAESLPRIRLQLLGRGGVIFAIGLLLELLNTPIAVVLTLYGILYIVAVPCVRWSTTRILIVAGAVALVAPVVLAGLYAVLLGPQGPGVTLVLFGTYPITVWFALMLAGLVIGRMRLTEVRTAALLLLIGIALAAVGYGAGSAATAALGGMGDEGSWSSSWSSSSIASASGNGGSAADLGVPSDDIDFSGMVCDDFRDGYITCYPEDGVIPGSDNEGSWDDADPEGGWESYLEQVRGFEPLAGMLDAVVSVQPHSGGSAEIVGSGGFAIAVIGLCLLAARPLRALLLPLAAVGSMPLTVYSLHVISYWVLVGPIGSMPASGELWAWSAIAFVVLATVWSMLIGKGPLEQVAASAARRAAEPRPSGDSGPTPVMTGSRVDT</sequence>
<dbReference type="AlphaFoldDB" id="A0A1R4JTV1"/>
<gene>
    <name evidence="4" type="ORF">FM104_08930</name>
</gene>
<dbReference type="EMBL" id="FUKO01000020">
    <property type="protein sequence ID" value="SJN35520.1"/>
    <property type="molecule type" value="Genomic_DNA"/>
</dbReference>